<dbReference type="InterPro" id="IPR005269">
    <property type="entry name" value="LOG"/>
</dbReference>
<comment type="similarity">
    <text evidence="2 3">Belongs to the LOG family.</text>
</comment>
<dbReference type="SUPFAM" id="SSF102405">
    <property type="entry name" value="MCP/YpsA-like"/>
    <property type="match status" value="1"/>
</dbReference>
<comment type="catalytic activity">
    <reaction evidence="1">
        <text>AMP + H2O = D-ribose 5-phosphate + adenine</text>
        <dbReference type="Rhea" id="RHEA:20129"/>
        <dbReference type="ChEBI" id="CHEBI:15377"/>
        <dbReference type="ChEBI" id="CHEBI:16708"/>
        <dbReference type="ChEBI" id="CHEBI:78346"/>
        <dbReference type="ChEBI" id="CHEBI:456215"/>
        <dbReference type="EC" id="3.2.2.4"/>
    </reaction>
</comment>
<dbReference type="PANTHER" id="PTHR31223:SF70">
    <property type="entry name" value="LOG FAMILY PROTEIN YJL055W"/>
    <property type="match status" value="1"/>
</dbReference>
<dbReference type="Gene3D" id="3.40.50.450">
    <property type="match status" value="1"/>
</dbReference>
<comment type="caution">
    <text evidence="4">The sequence shown here is derived from an EMBL/GenBank/DDBJ whole genome shotgun (WGS) entry which is preliminary data.</text>
</comment>
<proteinExistence type="inferred from homology"/>
<sequence>MKAIGIFCGSSSGENPLYIETARDVGKILATADISLVYGGGKVGLMGAVADACLAHGGHVVGVMPRGLFEKEIAHQGLSELHVVENMHERKTKMAALSDGFIALPGGAGTLEEIFEQWTWAQLGIHHKPCAFLNINGYYDPLKAMVEKMVAEGFMHARYAEMLPFSTDVESVVTYFRNYQAPASKWVKN</sequence>
<evidence type="ECO:0000256" key="1">
    <source>
        <dbReference type="ARBA" id="ARBA00000274"/>
    </source>
</evidence>
<evidence type="ECO:0000256" key="2">
    <source>
        <dbReference type="ARBA" id="ARBA00006763"/>
    </source>
</evidence>
<organism evidence="4 5">
    <name type="scientific">Kluyvera intermedia</name>
    <name type="common">Enterobacter intermedius</name>
    <dbReference type="NCBI Taxonomy" id="61648"/>
    <lineage>
        <taxon>Bacteria</taxon>
        <taxon>Pseudomonadati</taxon>
        <taxon>Pseudomonadota</taxon>
        <taxon>Gammaproteobacteria</taxon>
        <taxon>Enterobacterales</taxon>
        <taxon>Enterobacteriaceae</taxon>
        <taxon>Kluyvera</taxon>
    </lineage>
</organism>
<dbReference type="InterPro" id="IPR031100">
    <property type="entry name" value="LOG_fam"/>
</dbReference>
<dbReference type="RefSeq" id="WP_047370199.1">
    <property type="nucleotide sequence ID" value="NZ_CABMNU010000005.1"/>
</dbReference>
<dbReference type="PANTHER" id="PTHR31223">
    <property type="entry name" value="LOG FAMILY PROTEIN YJL055W"/>
    <property type="match status" value="1"/>
</dbReference>
<keyword evidence="3" id="KW-0378">Hydrolase</keyword>
<evidence type="ECO:0000313" key="4">
    <source>
        <dbReference type="EMBL" id="HAT3582942.1"/>
    </source>
</evidence>
<dbReference type="EC" id="3.2.2.n1" evidence="3"/>
<dbReference type="GO" id="GO:0009691">
    <property type="term" value="P:cytokinin biosynthetic process"/>
    <property type="evidence" value="ECO:0007669"/>
    <property type="project" value="UniProtKB-UniRule"/>
</dbReference>
<dbReference type="NCBIfam" id="TIGR00730">
    <property type="entry name" value="Rossman fold protein, TIGR00730 family"/>
    <property type="match status" value="1"/>
</dbReference>
<name>A0A9P3T8I5_KLUIN</name>
<reference evidence="4" key="1">
    <citation type="journal article" date="2018" name="Genome Biol.">
        <title>SKESA: strategic k-mer extension for scrupulous assemblies.</title>
        <authorList>
            <person name="Souvorov A."/>
            <person name="Agarwala R."/>
            <person name="Lipman D.J."/>
        </authorList>
    </citation>
    <scope>NUCLEOTIDE SEQUENCE</scope>
    <source>
        <strain evidence="4">CAVp300</strain>
    </source>
</reference>
<accession>A0A9P3T8I5</accession>
<keyword evidence="3" id="KW-0203">Cytokinin biosynthesis</keyword>
<reference evidence="4" key="2">
    <citation type="submission" date="2020-10" db="EMBL/GenBank/DDBJ databases">
        <authorList>
            <consortium name="NCBI Pathogen Detection Project"/>
        </authorList>
    </citation>
    <scope>NUCLEOTIDE SEQUENCE</scope>
    <source>
        <strain evidence="4">CAVp300</strain>
    </source>
</reference>
<evidence type="ECO:0000256" key="3">
    <source>
        <dbReference type="RuleBase" id="RU363015"/>
    </source>
</evidence>
<dbReference type="Pfam" id="PF03641">
    <property type="entry name" value="Lysine_decarbox"/>
    <property type="match status" value="1"/>
</dbReference>
<dbReference type="AlphaFoldDB" id="A0A9P3T8I5"/>
<dbReference type="EMBL" id="DACSUM010000027">
    <property type="protein sequence ID" value="HAT3582942.1"/>
    <property type="molecule type" value="Genomic_DNA"/>
</dbReference>
<dbReference type="GO" id="GO:0008714">
    <property type="term" value="F:AMP nucleosidase activity"/>
    <property type="evidence" value="ECO:0007669"/>
    <property type="project" value="UniProtKB-EC"/>
</dbReference>
<dbReference type="Proteomes" id="UP000867740">
    <property type="component" value="Unassembled WGS sequence"/>
</dbReference>
<dbReference type="GO" id="GO:0005829">
    <property type="term" value="C:cytosol"/>
    <property type="evidence" value="ECO:0007669"/>
    <property type="project" value="TreeGrafter"/>
</dbReference>
<evidence type="ECO:0000313" key="5">
    <source>
        <dbReference type="Proteomes" id="UP000867740"/>
    </source>
</evidence>
<protein>
    <recommendedName>
        <fullName evidence="3">Cytokinin riboside 5'-monophosphate phosphoribohydrolase</fullName>
        <ecNumber evidence="3">3.2.2.n1</ecNumber>
    </recommendedName>
</protein>
<gene>
    <name evidence="4" type="ORF">I8531_003269</name>
</gene>